<feature type="region of interest" description="Disordered" evidence="1">
    <location>
        <begin position="308"/>
        <end position="328"/>
    </location>
</feature>
<dbReference type="Proteomes" id="UP001397290">
    <property type="component" value="Unassembled WGS sequence"/>
</dbReference>
<evidence type="ECO:0000313" key="2">
    <source>
        <dbReference type="EMBL" id="KAK8141415.1"/>
    </source>
</evidence>
<sequence>MEDPWSTPWAVDDPSASPVLPPPREEFKDAPGAGGFGERSSPWGEVAPRQHNGGEDGHGDEDEKDNGWGGWDDGKQIAWDARIAPLEEPVDGLATPWGPREEEDDDDDGDVPDSAAASLGVRTVGRVERKATMLLEDEQDAWRAPREQDAVTAAAPGQELAHAEQVKGVEQVNKVVGEEEELGDSTLDWQSQQQQQQQQRKASKVQELVDMYDGIAKKAVRPATEPAMREVRLADSAEASQEDVFRRHRVRGGVSDVAKEDDSGEDQGTTASAADAQPPVSKELDLIEKASSLNDGIANEQREFAPVNTAHDTTSSEQPNPQQPHLATTQPNIQNALYPINLSHLDALFPGTNPASDTPPASVPDTALPSTTFTTTLARKTWYRVSRFGSARFHDNGDDEAAYRRVAWPSSDIRTKTLDIVRRWMEQDSIAGRVVLGGGRKAGGPLGASMFGWDDGAPQVEIGELLQSRRRQQQQRSGHADSKGSSSMMAKRGEDGVREKTQTMETAGVRSPADMPRSPWDDDDEEEEPPSKQRSSVEAMPSPPRLAEADAWLESISEPAPAQDESAKEGEYGNDNDDNDDDDWGEMVSSPTVDASTTFASLSAPLATTPQQPSSEATLNGLGFVESLAAKPARSNPPPPIRTAGKTSLGSSAAAPSSSSSSSSPTWTPTLSSPPILEPTTTTRVSADSASREKPAVVYGALTPTLEAPRASTSRNRVSAEHVWTLAASTPTTATTTTEHRLSTEHAWTATPATVNTNDGAFMGTPWTLEVVGPVGATTPSGTPTKHSLDKSVTVMDTCTADEKTVVNEALNSLPDLSYMLH</sequence>
<organism evidence="2 3">
    <name type="scientific">Beauveria asiatica</name>
    <dbReference type="NCBI Taxonomy" id="1069075"/>
    <lineage>
        <taxon>Eukaryota</taxon>
        <taxon>Fungi</taxon>
        <taxon>Dikarya</taxon>
        <taxon>Ascomycota</taxon>
        <taxon>Pezizomycotina</taxon>
        <taxon>Sordariomycetes</taxon>
        <taxon>Hypocreomycetidae</taxon>
        <taxon>Hypocreales</taxon>
        <taxon>Cordycipitaceae</taxon>
        <taxon>Beauveria</taxon>
    </lineage>
</organism>
<protein>
    <recommendedName>
        <fullName evidence="4">Glucan 1, 4-alpha-glucosidase</fullName>
    </recommendedName>
</protein>
<name>A0AAW0RH62_9HYPO</name>
<evidence type="ECO:0000313" key="3">
    <source>
        <dbReference type="Proteomes" id="UP001397290"/>
    </source>
</evidence>
<feature type="region of interest" description="Disordered" evidence="1">
    <location>
        <begin position="178"/>
        <end position="205"/>
    </location>
</feature>
<feature type="region of interest" description="Disordered" evidence="1">
    <location>
        <begin position="629"/>
        <end position="693"/>
    </location>
</feature>
<evidence type="ECO:0000256" key="1">
    <source>
        <dbReference type="SAM" id="MobiDB-lite"/>
    </source>
</evidence>
<feature type="region of interest" description="Disordered" evidence="1">
    <location>
        <begin position="601"/>
        <end position="620"/>
    </location>
</feature>
<feature type="region of interest" description="Disordered" evidence="1">
    <location>
        <begin position="468"/>
        <end position="596"/>
    </location>
</feature>
<feature type="compositionally biased region" description="Basic and acidic residues" evidence="1">
    <location>
        <begin position="491"/>
        <end position="502"/>
    </location>
</feature>
<comment type="caution">
    <text evidence="2">The sequence shown here is derived from an EMBL/GenBank/DDBJ whole genome shotgun (WGS) entry which is preliminary data.</text>
</comment>
<feature type="compositionally biased region" description="Polar residues" evidence="1">
    <location>
        <begin position="310"/>
        <end position="328"/>
    </location>
</feature>
<dbReference type="EMBL" id="JAAHCF010000992">
    <property type="protein sequence ID" value="KAK8141415.1"/>
    <property type="molecule type" value="Genomic_DNA"/>
</dbReference>
<keyword evidence="3" id="KW-1185">Reference proteome</keyword>
<evidence type="ECO:0008006" key="4">
    <source>
        <dbReference type="Google" id="ProtNLM"/>
    </source>
</evidence>
<feature type="region of interest" description="Disordered" evidence="1">
    <location>
        <begin position="349"/>
        <end position="369"/>
    </location>
</feature>
<proteinExistence type="predicted"/>
<feature type="compositionally biased region" description="Acidic residues" evidence="1">
    <location>
        <begin position="101"/>
        <end position="111"/>
    </location>
</feature>
<feature type="compositionally biased region" description="Polar residues" evidence="1">
    <location>
        <begin position="679"/>
        <end position="689"/>
    </location>
</feature>
<accession>A0AAW0RH62</accession>
<gene>
    <name evidence="2" type="ORF">G3M48_010575</name>
</gene>
<dbReference type="AlphaFoldDB" id="A0AAW0RH62"/>
<feature type="compositionally biased region" description="Low complexity" evidence="1">
    <location>
        <begin position="190"/>
        <end position="199"/>
    </location>
</feature>
<feature type="region of interest" description="Disordered" evidence="1">
    <location>
        <begin position="221"/>
        <end position="281"/>
    </location>
</feature>
<feature type="compositionally biased region" description="Low complexity" evidence="1">
    <location>
        <begin position="647"/>
        <end position="675"/>
    </location>
</feature>
<feature type="compositionally biased region" description="Acidic residues" evidence="1">
    <location>
        <begin position="572"/>
        <end position="585"/>
    </location>
</feature>
<reference evidence="2 3" key="1">
    <citation type="submission" date="2020-02" db="EMBL/GenBank/DDBJ databases">
        <title>Comparative genomics of the hypocrealean fungal genus Beauvera.</title>
        <authorList>
            <person name="Showalter D.N."/>
            <person name="Bushley K.E."/>
            <person name="Rehner S.A."/>
        </authorList>
    </citation>
    <scope>NUCLEOTIDE SEQUENCE [LARGE SCALE GENOMIC DNA]</scope>
    <source>
        <strain evidence="2 3">ARSEF4384</strain>
    </source>
</reference>
<feature type="compositionally biased region" description="Polar residues" evidence="1">
    <location>
        <begin position="601"/>
        <end position="618"/>
    </location>
</feature>
<feature type="region of interest" description="Disordered" evidence="1">
    <location>
        <begin position="1"/>
        <end position="120"/>
    </location>
</feature>